<sequence>MDIISNRIPATPRSKYTQYNTGVSYSLNGSGTNIDTSNFVKLKGQISQIIDGSVGATGDIVAYQTNPEAGDFKLPIASTDALGCIKIGENLTITEDGTVNANAGGVSSWNDLTDKPSTYASTWGQITGKPTVFPTNWDLVNNKPATFIPSAHKHLKVDITDFAHTHKIQDISDFIGVTINTDQTITGQKTFTKTILGLADVVAYATGDYKESFPIASTSALGCIKIGNNLSIREDGTVDVNAGGITEVDWSIIKNKPSFATVAISGSYNDLSNKPAIPTSLKSPYSLTISLNGTSQGAYDGSAAKSFNINYSNIGAAAASHTHGNYASTVTTTGTGNAITAISQNGNTITATKGSSFSLSSHTHNYAGSSTVGGAANSAVKLTTARTINGTSFDGTANITTANWGTARTLTLGNDVSGSVSINGSANVTLNGSVNRISGVYTGNGGKQAPSYVTSGKVRFNMMNTNTNGNTNYKDFILMDTYTGSDVPYVTAIGISKTAIPMAFIMSGPKGNTTEATWVSRQLATTVDNVASATKLQTARNIWGQSFNGTSNISGNMTGVGSITASGLISTTNSIRANGDVIAYNGSSSVSLANHTHSYLPLGGGTLTGALTINYSDYSSVKVVRKSNSAYNTYLAATNVNDVGGIIQSSHKFLIMARNSYGQHVEFDKGNILAYGSVTAYASSDKRLKKDIKPLTNSLNLINQLEPVQYRWNSKAIELDSFKDTENRQYGLIAQDVEKLIPDIVHDQYKDGGTTYKSIDYVKIIPLLIDCIQDLSKQITELKQLNK</sequence>
<evidence type="ECO:0000313" key="2">
    <source>
        <dbReference type="EMBL" id="MBC5645027.1"/>
    </source>
</evidence>
<gene>
    <name evidence="2" type="ORF">H8S77_19285</name>
</gene>
<feature type="domain" description="Peptidase S74" evidence="1">
    <location>
        <begin position="684"/>
        <end position="786"/>
    </location>
</feature>
<dbReference type="Gene3D" id="1.10.10.10">
    <property type="entry name" value="Winged helix-like DNA-binding domain superfamily/Winged helix DNA-binding domain"/>
    <property type="match status" value="1"/>
</dbReference>
<evidence type="ECO:0000259" key="1">
    <source>
        <dbReference type="PROSITE" id="PS51688"/>
    </source>
</evidence>
<dbReference type="Pfam" id="PF13884">
    <property type="entry name" value="Peptidase_S74"/>
    <property type="match status" value="1"/>
</dbReference>
<dbReference type="PROSITE" id="PS51688">
    <property type="entry name" value="ICA"/>
    <property type="match status" value="1"/>
</dbReference>
<comment type="caution">
    <text evidence="2">The sequence shown here is derived from an EMBL/GenBank/DDBJ whole genome shotgun (WGS) entry which is preliminary data.</text>
</comment>
<name>A0ABR7E5G9_9BACT</name>
<dbReference type="InterPro" id="IPR036388">
    <property type="entry name" value="WH-like_DNA-bd_sf"/>
</dbReference>
<dbReference type="RefSeq" id="WP_186960789.1">
    <property type="nucleotide sequence ID" value="NZ_JACOOI010000025.1"/>
</dbReference>
<protein>
    <submittedName>
        <fullName evidence="2">Tail fiber domain-containing protein</fullName>
    </submittedName>
</protein>
<dbReference type="EMBL" id="JACOOI010000025">
    <property type="protein sequence ID" value="MBC5645027.1"/>
    <property type="molecule type" value="Genomic_DNA"/>
</dbReference>
<proteinExistence type="predicted"/>
<dbReference type="Proteomes" id="UP000644010">
    <property type="component" value="Unassembled WGS sequence"/>
</dbReference>
<organism evidence="2 3">
    <name type="scientific">Parabacteroides segnis</name>
    <dbReference type="NCBI Taxonomy" id="2763058"/>
    <lineage>
        <taxon>Bacteria</taxon>
        <taxon>Pseudomonadati</taxon>
        <taxon>Bacteroidota</taxon>
        <taxon>Bacteroidia</taxon>
        <taxon>Bacteroidales</taxon>
        <taxon>Tannerellaceae</taxon>
        <taxon>Parabacteroides</taxon>
    </lineage>
</organism>
<evidence type="ECO:0000313" key="3">
    <source>
        <dbReference type="Proteomes" id="UP000644010"/>
    </source>
</evidence>
<keyword evidence="3" id="KW-1185">Reference proteome</keyword>
<accession>A0ABR7E5G9</accession>
<dbReference type="InterPro" id="IPR030392">
    <property type="entry name" value="S74_ICA"/>
</dbReference>
<reference evidence="2 3" key="1">
    <citation type="submission" date="2020-08" db="EMBL/GenBank/DDBJ databases">
        <title>Genome public.</title>
        <authorList>
            <person name="Liu C."/>
            <person name="Sun Q."/>
        </authorList>
    </citation>
    <scope>NUCLEOTIDE SEQUENCE [LARGE SCALE GENOMIC DNA]</scope>
    <source>
        <strain evidence="2 3">BX2</strain>
    </source>
</reference>